<reference evidence="11" key="1">
    <citation type="submission" date="2022-10" db="EMBL/GenBank/DDBJ databases">
        <title>Complete genome sequence of Schlegelella aquatica LMG 23380.</title>
        <authorList>
            <person name="Musilova J."/>
            <person name="Kourilova X."/>
            <person name="Bezdicek M."/>
            <person name="Hermankova K."/>
            <person name="Obruca S."/>
            <person name="Sedlar K."/>
        </authorList>
    </citation>
    <scope>NUCLEOTIDE SEQUENCE</scope>
    <source>
        <strain evidence="11">LMG 23380</strain>
    </source>
</reference>
<dbReference type="PANTHER" id="PTHR30347:SF1">
    <property type="entry name" value="MECHANOSENSITIVE CHANNEL MSCK"/>
    <property type="match status" value="1"/>
</dbReference>
<comment type="subcellular location">
    <subcellularLocation>
        <location evidence="1">Cell membrane</location>
        <topology evidence="1">Multi-pass membrane protein</topology>
    </subcellularLocation>
</comment>
<dbReference type="InterPro" id="IPR006685">
    <property type="entry name" value="MscS_channel_2nd"/>
</dbReference>
<protein>
    <submittedName>
        <fullName evidence="11">Mechanosensitive ion channel</fullName>
    </submittedName>
</protein>
<evidence type="ECO:0000259" key="10">
    <source>
        <dbReference type="Pfam" id="PF21088"/>
    </source>
</evidence>
<evidence type="ECO:0000259" key="8">
    <source>
        <dbReference type="Pfam" id="PF00924"/>
    </source>
</evidence>
<dbReference type="InterPro" id="IPR011014">
    <property type="entry name" value="MscS_channel_TM-2"/>
</dbReference>
<dbReference type="SUPFAM" id="SSF82861">
    <property type="entry name" value="Mechanosensitive channel protein MscS (YggB), transmembrane region"/>
    <property type="match status" value="1"/>
</dbReference>
<dbReference type="Gene3D" id="1.10.287.1260">
    <property type="match status" value="1"/>
</dbReference>
<dbReference type="InterPro" id="IPR052702">
    <property type="entry name" value="MscS-like_channel"/>
</dbReference>
<dbReference type="Pfam" id="PF21088">
    <property type="entry name" value="MS_channel_1st"/>
    <property type="match status" value="1"/>
</dbReference>
<name>A0ABY6MV17_9BURK</name>
<keyword evidence="3" id="KW-1003">Cell membrane</keyword>
<feature type="domain" description="Mechanosensitive ion channel MscS C-terminal" evidence="9">
    <location>
        <begin position="190"/>
        <end position="270"/>
    </location>
</feature>
<dbReference type="RefSeq" id="WP_264893624.1">
    <property type="nucleotide sequence ID" value="NZ_CP110257.1"/>
</dbReference>
<feature type="domain" description="Mechanosensitive ion channel transmembrane helices 2/3" evidence="10">
    <location>
        <begin position="72"/>
        <end position="112"/>
    </location>
</feature>
<dbReference type="InterPro" id="IPR049278">
    <property type="entry name" value="MS_channel_C"/>
</dbReference>
<dbReference type="Proteomes" id="UP001163266">
    <property type="component" value="Chromosome"/>
</dbReference>
<dbReference type="EMBL" id="CP110257">
    <property type="protein sequence ID" value="UZD55871.1"/>
    <property type="molecule type" value="Genomic_DNA"/>
</dbReference>
<evidence type="ECO:0000256" key="6">
    <source>
        <dbReference type="ARBA" id="ARBA00023136"/>
    </source>
</evidence>
<evidence type="ECO:0000256" key="5">
    <source>
        <dbReference type="ARBA" id="ARBA00022989"/>
    </source>
</evidence>
<gene>
    <name evidence="11" type="ORF">OMP39_04635</name>
</gene>
<evidence type="ECO:0000313" key="11">
    <source>
        <dbReference type="EMBL" id="UZD55871.1"/>
    </source>
</evidence>
<sequence>MPDYSWTRTLQSLDIHLFTVGGASFTALSVVKLVAALVLLFLAAGWVRHFIERRALRRFQMDEGTRQSIGAVTRYAVLVIGLVVVLQNAGINLTAFSVVAGALGVGIGFGLQNLFSNFISGLIIMLERPIKVGDRVELAGVEGVVREIGARRTTVVTNDNVAILVPNQKFITDNVINQLYLEREIRLRVPINVAPTAGIREVEQLLLAAAADHPQVLRDPPPRVLLLSLGGGSTGFELHVWFHPQAIHRQQLQSDLNLAIGDRLRQAGIAVA</sequence>
<feature type="transmembrane region" description="Helical" evidence="7">
    <location>
        <begin position="68"/>
        <end position="87"/>
    </location>
</feature>
<dbReference type="InterPro" id="IPR049142">
    <property type="entry name" value="MS_channel_1st"/>
</dbReference>
<accession>A0ABY6MV17</accession>
<dbReference type="InterPro" id="IPR010920">
    <property type="entry name" value="LSM_dom_sf"/>
</dbReference>
<keyword evidence="4 7" id="KW-0812">Transmembrane</keyword>
<dbReference type="Gene3D" id="3.30.70.100">
    <property type="match status" value="1"/>
</dbReference>
<comment type="similarity">
    <text evidence="2">Belongs to the MscS (TC 1.A.23) family.</text>
</comment>
<evidence type="ECO:0000313" key="12">
    <source>
        <dbReference type="Proteomes" id="UP001163266"/>
    </source>
</evidence>
<evidence type="ECO:0000256" key="1">
    <source>
        <dbReference type="ARBA" id="ARBA00004651"/>
    </source>
</evidence>
<feature type="domain" description="Mechanosensitive ion channel MscS" evidence="8">
    <location>
        <begin position="113"/>
        <end position="178"/>
    </location>
</feature>
<dbReference type="Gene3D" id="2.30.30.60">
    <property type="match status" value="1"/>
</dbReference>
<feature type="transmembrane region" description="Helical" evidence="7">
    <location>
        <begin position="20"/>
        <end position="47"/>
    </location>
</feature>
<keyword evidence="5 7" id="KW-1133">Transmembrane helix</keyword>
<evidence type="ECO:0000259" key="9">
    <source>
        <dbReference type="Pfam" id="PF21082"/>
    </source>
</evidence>
<dbReference type="Pfam" id="PF00924">
    <property type="entry name" value="MS_channel_2nd"/>
    <property type="match status" value="1"/>
</dbReference>
<dbReference type="PANTHER" id="PTHR30347">
    <property type="entry name" value="POTASSIUM CHANNEL RELATED"/>
    <property type="match status" value="1"/>
</dbReference>
<dbReference type="Pfam" id="PF21082">
    <property type="entry name" value="MS_channel_3rd"/>
    <property type="match status" value="1"/>
</dbReference>
<keyword evidence="12" id="KW-1185">Reference proteome</keyword>
<evidence type="ECO:0000256" key="4">
    <source>
        <dbReference type="ARBA" id="ARBA00022692"/>
    </source>
</evidence>
<organism evidence="11 12">
    <name type="scientific">Caldimonas aquatica</name>
    <dbReference type="NCBI Taxonomy" id="376175"/>
    <lineage>
        <taxon>Bacteria</taxon>
        <taxon>Pseudomonadati</taxon>
        <taxon>Pseudomonadota</taxon>
        <taxon>Betaproteobacteria</taxon>
        <taxon>Burkholderiales</taxon>
        <taxon>Sphaerotilaceae</taxon>
        <taxon>Caldimonas</taxon>
    </lineage>
</organism>
<evidence type="ECO:0000256" key="3">
    <source>
        <dbReference type="ARBA" id="ARBA00022475"/>
    </source>
</evidence>
<dbReference type="SUPFAM" id="SSF50182">
    <property type="entry name" value="Sm-like ribonucleoproteins"/>
    <property type="match status" value="1"/>
</dbReference>
<keyword evidence="6 7" id="KW-0472">Membrane</keyword>
<dbReference type="SUPFAM" id="SSF82689">
    <property type="entry name" value="Mechanosensitive channel protein MscS (YggB), C-terminal domain"/>
    <property type="match status" value="1"/>
</dbReference>
<evidence type="ECO:0000256" key="2">
    <source>
        <dbReference type="ARBA" id="ARBA00008017"/>
    </source>
</evidence>
<proteinExistence type="inferred from homology"/>
<dbReference type="InterPro" id="IPR023408">
    <property type="entry name" value="MscS_beta-dom_sf"/>
</dbReference>
<dbReference type="InterPro" id="IPR011066">
    <property type="entry name" value="MscS_channel_C_sf"/>
</dbReference>
<evidence type="ECO:0000256" key="7">
    <source>
        <dbReference type="SAM" id="Phobius"/>
    </source>
</evidence>
<feature type="transmembrane region" description="Helical" evidence="7">
    <location>
        <begin position="93"/>
        <end position="115"/>
    </location>
</feature>